<evidence type="ECO:0000313" key="2">
    <source>
        <dbReference type="Proteomes" id="UP001215280"/>
    </source>
</evidence>
<name>A0AAD7NVB0_9AGAR</name>
<proteinExistence type="predicted"/>
<protein>
    <submittedName>
        <fullName evidence="1">Uncharacterized protein</fullName>
    </submittedName>
</protein>
<keyword evidence="2" id="KW-1185">Reference proteome</keyword>
<dbReference type="EMBL" id="JARJLG010000012">
    <property type="protein sequence ID" value="KAJ7776492.1"/>
    <property type="molecule type" value="Genomic_DNA"/>
</dbReference>
<comment type="caution">
    <text evidence="1">The sequence shown here is derived from an EMBL/GenBank/DDBJ whole genome shotgun (WGS) entry which is preliminary data.</text>
</comment>
<organism evidence="1 2">
    <name type="scientific">Mycena maculata</name>
    <dbReference type="NCBI Taxonomy" id="230809"/>
    <lineage>
        <taxon>Eukaryota</taxon>
        <taxon>Fungi</taxon>
        <taxon>Dikarya</taxon>
        <taxon>Basidiomycota</taxon>
        <taxon>Agaricomycotina</taxon>
        <taxon>Agaricomycetes</taxon>
        <taxon>Agaricomycetidae</taxon>
        <taxon>Agaricales</taxon>
        <taxon>Marasmiineae</taxon>
        <taxon>Mycenaceae</taxon>
        <taxon>Mycena</taxon>
    </lineage>
</organism>
<dbReference type="AlphaFoldDB" id="A0AAD7NVB0"/>
<gene>
    <name evidence="1" type="ORF">DFH07DRAFT_766688</name>
</gene>
<accession>A0AAD7NVB0</accession>
<dbReference type="Proteomes" id="UP001215280">
    <property type="component" value="Unassembled WGS sequence"/>
</dbReference>
<evidence type="ECO:0000313" key="1">
    <source>
        <dbReference type="EMBL" id="KAJ7776492.1"/>
    </source>
</evidence>
<sequence>MAIPRAASTLPQADWYNSGQTTHARGEFEILGGADHGIKVALPINSRVEREAHYTILMRPNEILKRQILWMEALDLCINFGRSICLVRVVPVCLRQSGGDPTSNLTFKMHATAEPSQLAY</sequence>
<reference evidence="1" key="1">
    <citation type="submission" date="2023-03" db="EMBL/GenBank/DDBJ databases">
        <title>Massive genome expansion in bonnet fungi (Mycena s.s.) driven by repeated elements and novel gene families across ecological guilds.</title>
        <authorList>
            <consortium name="Lawrence Berkeley National Laboratory"/>
            <person name="Harder C.B."/>
            <person name="Miyauchi S."/>
            <person name="Viragh M."/>
            <person name="Kuo A."/>
            <person name="Thoen E."/>
            <person name="Andreopoulos B."/>
            <person name="Lu D."/>
            <person name="Skrede I."/>
            <person name="Drula E."/>
            <person name="Henrissat B."/>
            <person name="Morin E."/>
            <person name="Kohler A."/>
            <person name="Barry K."/>
            <person name="LaButti K."/>
            <person name="Morin E."/>
            <person name="Salamov A."/>
            <person name="Lipzen A."/>
            <person name="Mereny Z."/>
            <person name="Hegedus B."/>
            <person name="Baldrian P."/>
            <person name="Stursova M."/>
            <person name="Weitz H."/>
            <person name="Taylor A."/>
            <person name="Grigoriev I.V."/>
            <person name="Nagy L.G."/>
            <person name="Martin F."/>
            <person name="Kauserud H."/>
        </authorList>
    </citation>
    <scope>NUCLEOTIDE SEQUENCE</scope>
    <source>
        <strain evidence="1">CBHHK188m</strain>
    </source>
</reference>